<sequence>MVAHSGPHAALLPNQGAAAPRRPRSQLPCLPSVSLADTRSPTTAVQPALVYSRAQSLAHPSHHLLVFSFWVFLGHSPSLWVSLRFSLHTTSPLPVPLVTPSHAASFGAHTTSSPHQAQHNVSSRHACSHAYHPHPPAIASQPDRTNHIAIYRTHLPPLHARAFYNTKSSPRHRSRRAAYLGHLGGSPGTFFLLRFSFRVTRDTFATPPPSLASAAQREGQAAPSTVINTRPEAGSRRSPSAHAYAAQPSPAAGP</sequence>
<feature type="compositionally biased region" description="Low complexity" evidence="1">
    <location>
        <begin position="238"/>
        <end position="254"/>
    </location>
</feature>
<feature type="region of interest" description="Disordered" evidence="1">
    <location>
        <begin position="208"/>
        <end position="254"/>
    </location>
</feature>
<keyword evidence="3" id="KW-1185">Reference proteome</keyword>
<accession>A0A165C2X5</accession>
<dbReference type="Proteomes" id="UP000077266">
    <property type="component" value="Unassembled WGS sequence"/>
</dbReference>
<organism evidence="2 3">
    <name type="scientific">Exidia glandulosa HHB12029</name>
    <dbReference type="NCBI Taxonomy" id="1314781"/>
    <lineage>
        <taxon>Eukaryota</taxon>
        <taxon>Fungi</taxon>
        <taxon>Dikarya</taxon>
        <taxon>Basidiomycota</taxon>
        <taxon>Agaricomycotina</taxon>
        <taxon>Agaricomycetes</taxon>
        <taxon>Auriculariales</taxon>
        <taxon>Exidiaceae</taxon>
        <taxon>Exidia</taxon>
    </lineage>
</organism>
<reference evidence="2 3" key="1">
    <citation type="journal article" date="2016" name="Mol. Biol. Evol.">
        <title>Comparative Genomics of Early-Diverging Mushroom-Forming Fungi Provides Insights into the Origins of Lignocellulose Decay Capabilities.</title>
        <authorList>
            <person name="Nagy L.G."/>
            <person name="Riley R."/>
            <person name="Tritt A."/>
            <person name="Adam C."/>
            <person name="Daum C."/>
            <person name="Floudas D."/>
            <person name="Sun H."/>
            <person name="Yadav J.S."/>
            <person name="Pangilinan J."/>
            <person name="Larsson K.H."/>
            <person name="Matsuura K."/>
            <person name="Barry K."/>
            <person name="Labutti K."/>
            <person name="Kuo R."/>
            <person name="Ohm R.A."/>
            <person name="Bhattacharya S.S."/>
            <person name="Shirouzu T."/>
            <person name="Yoshinaga Y."/>
            <person name="Martin F.M."/>
            <person name="Grigoriev I.V."/>
            <person name="Hibbett D.S."/>
        </authorList>
    </citation>
    <scope>NUCLEOTIDE SEQUENCE [LARGE SCALE GENOMIC DNA]</scope>
    <source>
        <strain evidence="2 3">HHB12029</strain>
    </source>
</reference>
<evidence type="ECO:0000313" key="3">
    <source>
        <dbReference type="Proteomes" id="UP000077266"/>
    </source>
</evidence>
<dbReference type="EMBL" id="KV426373">
    <property type="protein sequence ID" value="KZV81715.1"/>
    <property type="molecule type" value="Genomic_DNA"/>
</dbReference>
<evidence type="ECO:0000313" key="2">
    <source>
        <dbReference type="EMBL" id="KZV81715.1"/>
    </source>
</evidence>
<evidence type="ECO:0000256" key="1">
    <source>
        <dbReference type="SAM" id="MobiDB-lite"/>
    </source>
</evidence>
<protein>
    <submittedName>
        <fullName evidence="2">Uncharacterized protein</fullName>
    </submittedName>
</protein>
<dbReference type="InParanoid" id="A0A165C2X5"/>
<name>A0A165C2X5_EXIGL</name>
<dbReference type="AlphaFoldDB" id="A0A165C2X5"/>
<gene>
    <name evidence="2" type="ORF">EXIGLDRAFT_369428</name>
</gene>
<feature type="region of interest" description="Disordered" evidence="1">
    <location>
        <begin position="1"/>
        <end position="34"/>
    </location>
</feature>
<proteinExistence type="predicted"/>